<evidence type="ECO:0000256" key="4">
    <source>
        <dbReference type="ARBA" id="ARBA00022989"/>
    </source>
</evidence>
<dbReference type="EMBL" id="FMBI01000052">
    <property type="protein sequence ID" value="SCC68228.1"/>
    <property type="molecule type" value="Genomic_DNA"/>
</dbReference>
<feature type="transmembrane region" description="Helical" evidence="6">
    <location>
        <begin position="7"/>
        <end position="27"/>
    </location>
</feature>
<dbReference type="AlphaFoldDB" id="A0A1C4GJ48"/>
<gene>
    <name evidence="7" type="ORF">BTT61001_05997</name>
</gene>
<reference evidence="7 8" key="1">
    <citation type="submission" date="2016-08" db="EMBL/GenBank/DDBJ databases">
        <authorList>
            <person name="Seilhamer J.J."/>
        </authorList>
    </citation>
    <scope>NUCLEOTIDE SEQUENCE [LARGE SCALE GENOMIC DNA]</scope>
    <source>
        <strain evidence="7 8">IEBC_T61001</strain>
    </source>
</reference>
<dbReference type="GO" id="GO:0005886">
    <property type="term" value="C:plasma membrane"/>
    <property type="evidence" value="ECO:0007669"/>
    <property type="project" value="UniProtKB-SubCell"/>
</dbReference>
<dbReference type="InterPro" id="IPR050833">
    <property type="entry name" value="Poly_Biosynth_Transport"/>
</dbReference>
<evidence type="ECO:0000256" key="3">
    <source>
        <dbReference type="ARBA" id="ARBA00022692"/>
    </source>
</evidence>
<proteinExistence type="predicted"/>
<feature type="transmembrane region" description="Helical" evidence="6">
    <location>
        <begin position="339"/>
        <end position="357"/>
    </location>
</feature>
<accession>A0A1C4GJ48</accession>
<feature type="transmembrane region" description="Helical" evidence="6">
    <location>
        <begin position="308"/>
        <end position="327"/>
    </location>
</feature>
<evidence type="ECO:0008006" key="9">
    <source>
        <dbReference type="Google" id="ProtNLM"/>
    </source>
</evidence>
<feature type="transmembrane region" description="Helical" evidence="6">
    <location>
        <begin position="398"/>
        <end position="416"/>
    </location>
</feature>
<evidence type="ECO:0000256" key="5">
    <source>
        <dbReference type="ARBA" id="ARBA00023136"/>
    </source>
</evidence>
<dbReference type="RefSeq" id="WP_087985957.1">
    <property type="nucleotide sequence ID" value="NZ_FMBI01000052.1"/>
</dbReference>
<evidence type="ECO:0000256" key="1">
    <source>
        <dbReference type="ARBA" id="ARBA00004651"/>
    </source>
</evidence>
<dbReference type="PANTHER" id="PTHR30250:SF26">
    <property type="entry name" value="PSMA PROTEIN"/>
    <property type="match status" value="1"/>
</dbReference>
<organism evidence="7 8">
    <name type="scientific">Bacillus thuringiensis</name>
    <dbReference type="NCBI Taxonomy" id="1428"/>
    <lineage>
        <taxon>Bacteria</taxon>
        <taxon>Bacillati</taxon>
        <taxon>Bacillota</taxon>
        <taxon>Bacilli</taxon>
        <taxon>Bacillales</taxon>
        <taxon>Bacillaceae</taxon>
        <taxon>Bacillus</taxon>
        <taxon>Bacillus cereus group</taxon>
    </lineage>
</organism>
<feature type="transmembrane region" description="Helical" evidence="6">
    <location>
        <begin position="437"/>
        <end position="460"/>
    </location>
</feature>
<keyword evidence="4 6" id="KW-1133">Transmembrane helix</keyword>
<name>A0A1C4GJ48_BACTU</name>
<evidence type="ECO:0000256" key="6">
    <source>
        <dbReference type="SAM" id="Phobius"/>
    </source>
</evidence>
<feature type="transmembrane region" description="Helical" evidence="6">
    <location>
        <begin position="89"/>
        <end position="108"/>
    </location>
</feature>
<dbReference type="PANTHER" id="PTHR30250">
    <property type="entry name" value="PST FAMILY PREDICTED COLANIC ACID TRANSPORTER"/>
    <property type="match status" value="1"/>
</dbReference>
<feature type="transmembrane region" description="Helical" evidence="6">
    <location>
        <begin position="152"/>
        <end position="174"/>
    </location>
</feature>
<dbReference type="Proteomes" id="UP000195991">
    <property type="component" value="Unassembled WGS sequence"/>
</dbReference>
<feature type="transmembrane region" description="Helical" evidence="6">
    <location>
        <begin position="39"/>
        <end position="69"/>
    </location>
</feature>
<protein>
    <recommendedName>
        <fullName evidence="9">Sugar translocase</fullName>
    </recommendedName>
</protein>
<feature type="transmembrane region" description="Helical" evidence="6">
    <location>
        <begin position="369"/>
        <end position="392"/>
    </location>
</feature>
<evidence type="ECO:0000313" key="8">
    <source>
        <dbReference type="Proteomes" id="UP000195991"/>
    </source>
</evidence>
<evidence type="ECO:0000313" key="7">
    <source>
        <dbReference type="EMBL" id="SCC68228.1"/>
    </source>
</evidence>
<keyword evidence="5 6" id="KW-0472">Membrane</keyword>
<feature type="transmembrane region" description="Helical" evidence="6">
    <location>
        <begin position="472"/>
        <end position="493"/>
    </location>
</feature>
<evidence type="ECO:0000256" key="2">
    <source>
        <dbReference type="ARBA" id="ARBA00022475"/>
    </source>
</evidence>
<sequence length="507" mass="58096">MRTKKSFINIIYNLAFNFINLFLGFFSRAIFLQVFNTDYLGLITIVTNIIGVVSLMELGVSAAIAYTLYSHLQDKNYKKINELMKFIKITYSIIGFLILGVGILVIPFFDIIFKSNLSSIEVYVTYLLFLITTAFSYFMTYKQVLAISDQNAYVITRATGIIRVVKTIIQIAVILYTKNFLVWVILECLGNMVTYILINREIDRKYSWLNLKTVKKYKELARDNKNVLTNIKNIMVHKISGTVTTQTDSIIISIVSTTRDIALYSNYLLIVNGLTTIISQIFNGFTASIGNLISEGNNKKSYKVFLQLYYLEFFIGISASYTFYKLANDFIGVWIGKEYIFTQALVFVITCNFFIQVTRRTVDFFKDGYGIFWDVYAPLLQVVINLFVSIYLGEIYGVIGVYLGTLASSLPIIVFWRPYILFKAGFKSNVKSYFMHFTLLTSISLGTIIVVENIMSWFTIKVNGIGTLLINGFMTFSSITIILFICLFPISYFRTVIFKILSFLVKR</sequence>
<keyword evidence="2" id="KW-1003">Cell membrane</keyword>
<feature type="transmembrane region" description="Helical" evidence="6">
    <location>
        <begin position="120"/>
        <end position="140"/>
    </location>
</feature>
<comment type="subcellular location">
    <subcellularLocation>
        <location evidence="1">Cell membrane</location>
        <topology evidence="1">Multi-pass membrane protein</topology>
    </subcellularLocation>
</comment>
<keyword evidence="3 6" id="KW-0812">Transmembrane</keyword>
<feature type="transmembrane region" description="Helical" evidence="6">
    <location>
        <begin position="180"/>
        <end position="198"/>
    </location>
</feature>